<organism evidence="2 3">
    <name type="scientific">Nitrosomonas supralitoralis</name>
    <dbReference type="NCBI Taxonomy" id="2116706"/>
    <lineage>
        <taxon>Bacteria</taxon>
        <taxon>Pseudomonadati</taxon>
        <taxon>Pseudomonadota</taxon>
        <taxon>Betaproteobacteria</taxon>
        <taxon>Nitrosomonadales</taxon>
        <taxon>Nitrosomonadaceae</taxon>
        <taxon>Nitrosomonas</taxon>
    </lineage>
</organism>
<proteinExistence type="predicted"/>
<dbReference type="EMBL" id="PXXU01000147">
    <property type="protein sequence ID" value="PSJ15799.1"/>
    <property type="molecule type" value="Genomic_DNA"/>
</dbReference>
<dbReference type="Pfam" id="PF05598">
    <property type="entry name" value="DUF772"/>
    <property type="match status" value="1"/>
</dbReference>
<dbReference type="RefSeq" id="WP_106708421.1">
    <property type="nucleotide sequence ID" value="NZ_PXXU01000147.1"/>
</dbReference>
<feature type="domain" description="Transposase InsH N-terminal" evidence="1">
    <location>
        <begin position="21"/>
        <end position="62"/>
    </location>
</feature>
<accession>A0A2P7NQT7</accession>
<reference evidence="2 3" key="1">
    <citation type="submission" date="2018-03" db="EMBL/GenBank/DDBJ databases">
        <title>Draft genome of Nitrosomonas supralitoralis APG5.</title>
        <authorList>
            <person name="Urakawa H."/>
            <person name="Lopez J.V."/>
        </authorList>
    </citation>
    <scope>NUCLEOTIDE SEQUENCE [LARGE SCALE GENOMIC DNA]</scope>
    <source>
        <strain evidence="2 3">APG5</strain>
    </source>
</reference>
<dbReference type="AlphaFoldDB" id="A0A2P7NQT7"/>
<evidence type="ECO:0000259" key="1">
    <source>
        <dbReference type="Pfam" id="PF05598"/>
    </source>
</evidence>
<evidence type="ECO:0000313" key="2">
    <source>
        <dbReference type="EMBL" id="PSJ15799.1"/>
    </source>
</evidence>
<gene>
    <name evidence="2" type="ORF">C7H79_17045</name>
</gene>
<evidence type="ECO:0000313" key="3">
    <source>
        <dbReference type="Proteomes" id="UP000241912"/>
    </source>
</evidence>
<dbReference type="InterPro" id="IPR008490">
    <property type="entry name" value="Transposase_InsH_N"/>
</dbReference>
<keyword evidence="3" id="KW-1185">Reference proteome</keyword>
<sequence>MSFSDFDVFYCTHKGNFKNQVDNLSDWKPIGKALANLYVMRLLNLSLEDVPDHSVLSRFRARLTAAKVRDNSLEQINQQISVLNISVTTCCHIDGSVSYIARSNRSLSCLMEW</sequence>
<dbReference type="Proteomes" id="UP000241912">
    <property type="component" value="Unassembled WGS sequence"/>
</dbReference>
<comment type="caution">
    <text evidence="2">The sequence shown here is derived from an EMBL/GenBank/DDBJ whole genome shotgun (WGS) entry which is preliminary data.</text>
</comment>
<protein>
    <recommendedName>
        <fullName evidence="1">Transposase InsH N-terminal domain-containing protein</fullName>
    </recommendedName>
</protein>
<name>A0A2P7NQT7_9PROT</name>